<dbReference type="FunFam" id="1.10.510.10:FF:000202">
    <property type="entry name" value="Dual specificity testis-specific protein kinase 2"/>
    <property type="match status" value="1"/>
</dbReference>
<keyword evidence="2" id="KW-0723">Serine/threonine-protein kinase</keyword>
<dbReference type="Pfam" id="PF07714">
    <property type="entry name" value="PK_Tyr_Ser-Thr"/>
    <property type="match status" value="1"/>
</dbReference>
<accession>A0A085NH69</accession>
<evidence type="ECO:0000259" key="8">
    <source>
        <dbReference type="PROSITE" id="PS50011"/>
    </source>
</evidence>
<evidence type="ECO:0000256" key="3">
    <source>
        <dbReference type="ARBA" id="ARBA00022679"/>
    </source>
</evidence>
<evidence type="ECO:0000313" key="10">
    <source>
        <dbReference type="EMBL" id="KFD68815.1"/>
    </source>
</evidence>
<keyword evidence="3" id="KW-0808">Transferase</keyword>
<dbReference type="SUPFAM" id="SSF56112">
    <property type="entry name" value="Protein kinase-like (PK-like)"/>
    <property type="match status" value="1"/>
</dbReference>
<dbReference type="PROSITE" id="PS50011">
    <property type="entry name" value="PROTEIN_KINASE_DOM"/>
    <property type="match status" value="1"/>
</dbReference>
<dbReference type="OrthoDB" id="20134at2759"/>
<dbReference type="InterPro" id="IPR000719">
    <property type="entry name" value="Prot_kinase_dom"/>
</dbReference>
<dbReference type="InterPro" id="IPR001245">
    <property type="entry name" value="Ser-Thr/Tyr_kinase_cat_dom"/>
</dbReference>
<proteinExistence type="inferred from homology"/>
<dbReference type="GO" id="GO:0004674">
    <property type="term" value="F:protein serine/threonine kinase activity"/>
    <property type="evidence" value="ECO:0007669"/>
    <property type="project" value="UniProtKB-KW"/>
</dbReference>
<reference evidence="10 11" key="1">
    <citation type="journal article" date="2014" name="Nat. Genet.">
        <title>Genome and transcriptome of the porcine whipworm Trichuris suis.</title>
        <authorList>
            <person name="Jex A.R."/>
            <person name="Nejsum P."/>
            <person name="Schwarz E.M."/>
            <person name="Hu L."/>
            <person name="Young N.D."/>
            <person name="Hall R.S."/>
            <person name="Korhonen P.K."/>
            <person name="Liao S."/>
            <person name="Thamsborg S."/>
            <person name="Xia J."/>
            <person name="Xu P."/>
            <person name="Wang S."/>
            <person name="Scheerlinck J.P."/>
            <person name="Hofmann A."/>
            <person name="Sternberg P.W."/>
            <person name="Wang J."/>
            <person name="Gasser R.B."/>
        </authorList>
    </citation>
    <scope>NUCLEOTIDE SEQUENCE [LARGE SCALE GENOMIC DNA]</scope>
    <source>
        <strain evidence="10">DCEP-RM93F</strain>
        <strain evidence="9">DCEP-RM93M</strain>
    </source>
</reference>
<evidence type="ECO:0000256" key="6">
    <source>
        <dbReference type="ARBA" id="ARBA00022840"/>
    </source>
</evidence>
<sequence>MDQIEAAGVELFEPFVCVCSTSDTSFATIGATSSFDSLRCSPFHTTDSYEVDELPTLDGTNRTTEGWRGACGHVLNMHFSDSICHWQTSPLLFGSTVVRSANRGSLDMSICVDEEAGKRKKNEDSMCRDLCAPSPSCVALKSAVLRLYRMEDFSLEPLGEGFFSEVYKVRHKVTGDVLVLKLNKVSSNRSNVLREVELMRKLRHPNVLRFRGACVDNGQLHALTEYCQAGGLDKLIASDEWAQLAWSVRVSLALDVSRGMEYIHSCGYMHRDLTSRNILCKRVGIRLTAVIGDLGLACRIPTDSSKKLSVAGTPYWMAPECLNEEFYCEAADVFSFGIILCEMIAQIEADPDVMPRTATFGLDYIRYSELCPQNAPLDFVKLAFRCCLMDPNCRPKFVRIVPHIVALLKVLLRRDDGVCLSLGVSSVSLTRNHRTKMSRRSSEVGLDSITGRLHYFNGFMHSCATAESSHEEEVKYADMAGDTAVASVALARHIAAVDPFYQPMPTQSGNPFLAHKRFADGQKIYTESYFVKRHNITPENAEVRTVALQGPLGRHISPAGSTERNIRRCSSLPCSAACSVDKSSTDAPVCANANFCLGDEGLGLCKSGELCLETRESVPQQFFEEDRLFVNSKVCSRRQRMERVSTPLLDVCADQSPLAAGCECAASGATGLPNDGDTLLTNAICSSGTIADRAAAYQESTGTDSLPQQCYFFIDRAELNHSSNMPCVFGSEPTTSERTYFGYAKPFMSTFLCHRRVPDSRSHRCTVWTPSKRCVLL</sequence>
<evidence type="ECO:0000313" key="11">
    <source>
        <dbReference type="Proteomes" id="UP000030764"/>
    </source>
</evidence>
<dbReference type="GO" id="GO:0030036">
    <property type="term" value="P:actin cytoskeleton organization"/>
    <property type="evidence" value="ECO:0007669"/>
    <property type="project" value="TreeGrafter"/>
</dbReference>
<dbReference type="EMBL" id="KL367501">
    <property type="protein sequence ID" value="KFD68815.1"/>
    <property type="molecule type" value="Genomic_DNA"/>
</dbReference>
<evidence type="ECO:0000313" key="9">
    <source>
        <dbReference type="EMBL" id="KFD56260.1"/>
    </source>
</evidence>
<dbReference type="AlphaFoldDB" id="A0A085NH69"/>
<dbReference type="InterPro" id="IPR011009">
    <property type="entry name" value="Kinase-like_dom_sf"/>
</dbReference>
<protein>
    <recommendedName>
        <fullName evidence="8">Protein kinase domain-containing protein</fullName>
    </recommendedName>
</protein>
<dbReference type="GO" id="GO:0005524">
    <property type="term" value="F:ATP binding"/>
    <property type="evidence" value="ECO:0007669"/>
    <property type="project" value="UniProtKB-UniRule"/>
</dbReference>
<dbReference type="GO" id="GO:0005634">
    <property type="term" value="C:nucleus"/>
    <property type="evidence" value="ECO:0007669"/>
    <property type="project" value="TreeGrafter"/>
</dbReference>
<comment type="similarity">
    <text evidence="1">Belongs to the protein kinase superfamily. TKL Ser/Thr protein kinase family.</text>
</comment>
<dbReference type="Proteomes" id="UP000030764">
    <property type="component" value="Unassembled WGS sequence"/>
</dbReference>
<dbReference type="Gene3D" id="3.30.200.20">
    <property type="entry name" value="Phosphorylase Kinase, domain 1"/>
    <property type="match status" value="1"/>
</dbReference>
<feature type="binding site" evidence="7">
    <location>
        <position position="181"/>
    </location>
    <ligand>
        <name>ATP</name>
        <dbReference type="ChEBI" id="CHEBI:30616"/>
    </ligand>
</feature>
<keyword evidence="4 7" id="KW-0547">Nucleotide-binding</keyword>
<feature type="domain" description="Protein kinase" evidence="8">
    <location>
        <begin position="152"/>
        <end position="406"/>
    </location>
</feature>
<evidence type="ECO:0000256" key="7">
    <source>
        <dbReference type="PROSITE-ProRule" id="PRU10141"/>
    </source>
</evidence>
<dbReference type="InterPro" id="IPR017441">
    <property type="entry name" value="Protein_kinase_ATP_BS"/>
</dbReference>
<keyword evidence="6 7" id="KW-0067">ATP-binding</keyword>
<name>A0A085NH69_9BILA</name>
<dbReference type="Gene3D" id="1.10.510.10">
    <property type="entry name" value="Transferase(Phosphotransferase) domain 1"/>
    <property type="match status" value="1"/>
</dbReference>
<evidence type="ECO:0000256" key="1">
    <source>
        <dbReference type="ARBA" id="ARBA00005843"/>
    </source>
</evidence>
<dbReference type="InterPro" id="IPR050940">
    <property type="entry name" value="Actin_reg-Ser/Thr_kinase"/>
</dbReference>
<gene>
    <name evidence="9" type="ORF">M513_02715</name>
    <name evidence="10" type="ORF">M514_02715</name>
</gene>
<keyword evidence="11" id="KW-1185">Reference proteome</keyword>
<evidence type="ECO:0000256" key="4">
    <source>
        <dbReference type="ARBA" id="ARBA00022741"/>
    </source>
</evidence>
<organism evidence="10">
    <name type="scientific">Trichuris suis</name>
    <name type="common">pig whipworm</name>
    <dbReference type="NCBI Taxonomy" id="68888"/>
    <lineage>
        <taxon>Eukaryota</taxon>
        <taxon>Metazoa</taxon>
        <taxon>Ecdysozoa</taxon>
        <taxon>Nematoda</taxon>
        <taxon>Enoplea</taxon>
        <taxon>Dorylaimia</taxon>
        <taxon>Trichinellida</taxon>
        <taxon>Trichuridae</taxon>
        <taxon>Trichuris</taxon>
    </lineage>
</organism>
<dbReference type="PANTHER" id="PTHR46485:SF5">
    <property type="entry name" value="CENTER DIVIDER, ISOFORM A"/>
    <property type="match status" value="1"/>
</dbReference>
<dbReference type="Proteomes" id="UP000030758">
    <property type="component" value="Unassembled WGS sequence"/>
</dbReference>
<keyword evidence="5" id="KW-0418">Kinase</keyword>
<dbReference type="EMBL" id="KL363194">
    <property type="protein sequence ID" value="KFD56260.1"/>
    <property type="molecule type" value="Genomic_DNA"/>
</dbReference>
<dbReference type="GO" id="GO:0005737">
    <property type="term" value="C:cytoplasm"/>
    <property type="evidence" value="ECO:0007669"/>
    <property type="project" value="TreeGrafter"/>
</dbReference>
<evidence type="ECO:0000256" key="5">
    <source>
        <dbReference type="ARBA" id="ARBA00022777"/>
    </source>
</evidence>
<evidence type="ECO:0000256" key="2">
    <source>
        <dbReference type="ARBA" id="ARBA00022527"/>
    </source>
</evidence>
<dbReference type="PROSITE" id="PS00107">
    <property type="entry name" value="PROTEIN_KINASE_ATP"/>
    <property type="match status" value="1"/>
</dbReference>
<dbReference type="PANTHER" id="PTHR46485">
    <property type="entry name" value="LIM DOMAIN KINASE 1"/>
    <property type="match status" value="1"/>
</dbReference>